<keyword evidence="4 7" id="KW-1133">Transmembrane helix</keyword>
<dbReference type="PANTHER" id="PTHR13906">
    <property type="entry name" value="PORCUPINE"/>
    <property type="match status" value="1"/>
</dbReference>
<evidence type="ECO:0000256" key="4">
    <source>
        <dbReference type="ARBA" id="ARBA00022989"/>
    </source>
</evidence>
<dbReference type="VEuPathDB" id="MicrosporidiaDB:A0H76_2816"/>
<comment type="caution">
    <text evidence="8">The sequence shown here is derived from an EMBL/GenBank/DDBJ whole genome shotgun (WGS) entry which is preliminary data.</text>
</comment>
<evidence type="ECO:0000256" key="5">
    <source>
        <dbReference type="ARBA" id="ARBA00023136"/>
    </source>
</evidence>
<evidence type="ECO:0000313" key="8">
    <source>
        <dbReference type="EMBL" id="ORD99863.1"/>
    </source>
</evidence>
<dbReference type="Proteomes" id="UP000192501">
    <property type="component" value="Unassembled WGS sequence"/>
</dbReference>
<evidence type="ECO:0000256" key="3">
    <source>
        <dbReference type="ARBA" id="ARBA00022692"/>
    </source>
</evidence>
<name>A0A1X0QJE6_9MICR</name>
<dbReference type="AlphaFoldDB" id="A0A1X0QJE6"/>
<evidence type="ECO:0000256" key="1">
    <source>
        <dbReference type="ARBA" id="ARBA00004141"/>
    </source>
</evidence>
<dbReference type="GO" id="GO:0030258">
    <property type="term" value="P:lipid modification"/>
    <property type="evidence" value="ECO:0007669"/>
    <property type="project" value="TreeGrafter"/>
</dbReference>
<feature type="transmembrane region" description="Helical" evidence="7">
    <location>
        <begin position="260"/>
        <end position="279"/>
    </location>
</feature>
<keyword evidence="3 7" id="KW-0812">Transmembrane</keyword>
<dbReference type="GO" id="GO:0016020">
    <property type="term" value="C:membrane"/>
    <property type="evidence" value="ECO:0007669"/>
    <property type="project" value="UniProtKB-SubCell"/>
</dbReference>
<dbReference type="EMBL" id="LTAI01000099">
    <property type="protein sequence ID" value="ORD99863.1"/>
    <property type="molecule type" value="Genomic_DNA"/>
</dbReference>
<dbReference type="InterPro" id="IPR004299">
    <property type="entry name" value="MBOAT_fam"/>
</dbReference>
<feature type="transmembrane region" description="Helical" evidence="7">
    <location>
        <begin position="345"/>
        <end position="365"/>
    </location>
</feature>
<dbReference type="VEuPathDB" id="MicrosporidiaDB:HERIO_428"/>
<sequence length="378" mass="44158">MIDRYELQFLSACFVLLLVGVTRKRGYAYLIFTSMLVILIGFGIKHLLFVSCITLINLILFIINVSNPILSLACNIAYLYFYKLYGPSLIYVHGTYDISGILMVMTVKSCYLALENDGNVKKALIYLLFPPGLASGPVPKYSNFEIREDFTLSFIELFLSVIYLLIYAKTKTLDLLEPVKYKNNSFIKKLLFLYLWNFGLRTKFYFIWTFSHCCYSMFGYEDLLNFDIKKTEAAISVQEITSNWNKFVSKFVKEFIFLKYISYGKFYAILSTFTVSGFFHNYKPSTLLFFLSFPLLGKILDDFNKNFENNLIKRIQTSLFVSYFSVPFLTQSVKETFIVWKSVYFYMHIYIGICGILLLLKFIYLKLTKIKDSEKKID</sequence>
<keyword evidence="5 7" id="KW-0472">Membrane</keyword>
<feature type="transmembrane region" description="Helical" evidence="7">
    <location>
        <begin position="150"/>
        <end position="168"/>
    </location>
</feature>
<feature type="transmembrane region" description="Helical" evidence="7">
    <location>
        <begin position="94"/>
        <end position="114"/>
    </location>
</feature>
<evidence type="ECO:0000256" key="2">
    <source>
        <dbReference type="ARBA" id="ARBA00022679"/>
    </source>
</evidence>
<feature type="transmembrane region" description="Helical" evidence="7">
    <location>
        <begin position="55"/>
        <end position="82"/>
    </location>
</feature>
<dbReference type="InterPro" id="IPR049941">
    <property type="entry name" value="LPLAT_7/PORCN-like"/>
</dbReference>
<dbReference type="Pfam" id="PF03062">
    <property type="entry name" value="MBOAT"/>
    <property type="match status" value="1"/>
</dbReference>
<evidence type="ECO:0000313" key="9">
    <source>
        <dbReference type="Proteomes" id="UP000192501"/>
    </source>
</evidence>
<protein>
    <submittedName>
        <fullName evidence="8">ALE1</fullName>
    </submittedName>
</protein>
<accession>A0A1X0QJE6</accession>
<proteinExistence type="predicted"/>
<keyword evidence="2" id="KW-0808">Transferase</keyword>
<dbReference type="GO" id="GO:0016746">
    <property type="term" value="F:acyltransferase activity"/>
    <property type="evidence" value="ECO:0007669"/>
    <property type="project" value="UniProtKB-KW"/>
</dbReference>
<evidence type="ECO:0000256" key="6">
    <source>
        <dbReference type="ARBA" id="ARBA00023315"/>
    </source>
</evidence>
<comment type="subcellular location">
    <subcellularLocation>
        <location evidence="1">Membrane</location>
        <topology evidence="1">Multi-pass membrane protein</topology>
    </subcellularLocation>
</comment>
<evidence type="ECO:0000256" key="7">
    <source>
        <dbReference type="SAM" id="Phobius"/>
    </source>
</evidence>
<keyword evidence="6" id="KW-0012">Acyltransferase</keyword>
<organism evidence="8 9">
    <name type="scientific">Hepatospora eriocheir</name>
    <dbReference type="NCBI Taxonomy" id="1081669"/>
    <lineage>
        <taxon>Eukaryota</taxon>
        <taxon>Fungi</taxon>
        <taxon>Fungi incertae sedis</taxon>
        <taxon>Microsporidia</taxon>
        <taxon>Hepatosporidae</taxon>
        <taxon>Hepatospora</taxon>
    </lineage>
</organism>
<feature type="transmembrane region" description="Helical" evidence="7">
    <location>
        <begin position="29"/>
        <end position="49"/>
    </location>
</feature>
<reference evidence="8 9" key="1">
    <citation type="journal article" date="2017" name="Environ. Microbiol.">
        <title>Decay of the glycolytic pathway and adaptation to intranuclear parasitism within Enterocytozoonidae microsporidia.</title>
        <authorList>
            <person name="Wiredu Boakye D."/>
            <person name="Jaroenlak P."/>
            <person name="Prachumwat A."/>
            <person name="Williams T.A."/>
            <person name="Bateman K.S."/>
            <person name="Itsathitphaisarn O."/>
            <person name="Sritunyalucksana K."/>
            <person name="Paszkiewicz K.H."/>
            <person name="Moore K.A."/>
            <person name="Stentiford G.D."/>
            <person name="Williams B.A."/>
        </authorList>
    </citation>
    <scope>NUCLEOTIDE SEQUENCE [LARGE SCALE GENOMIC DNA]</scope>
    <source>
        <strain evidence="9">canceri</strain>
    </source>
</reference>
<gene>
    <name evidence="8" type="primary">ALE1</name>
    <name evidence="8" type="ORF">A0H76_2816</name>
</gene>
<dbReference type="PANTHER" id="PTHR13906:SF4">
    <property type="entry name" value="LYSOPHOSPHOLIPID ACYLTRANSFERASE 6"/>
    <property type="match status" value="1"/>
</dbReference>
<feature type="transmembrane region" description="Helical" evidence="7">
    <location>
        <begin position="6"/>
        <end position="22"/>
    </location>
</feature>